<protein>
    <submittedName>
        <fullName evidence="1">Uncharacterized protein</fullName>
    </submittedName>
</protein>
<proteinExistence type="predicted"/>
<reference evidence="1 2" key="1">
    <citation type="journal article" date="2018" name="BMC Genomics">
        <title>Genomic evidence for intraspecific hybridization in a clonal and extremely halotolerant yeast.</title>
        <authorList>
            <person name="Gostincar C."/>
            <person name="Stajich J.E."/>
            <person name="Zupancic J."/>
            <person name="Zalar P."/>
            <person name="Gunde-Cimerman N."/>
        </authorList>
    </citation>
    <scope>NUCLEOTIDE SEQUENCE [LARGE SCALE GENOMIC DNA]</scope>
    <source>
        <strain evidence="1 2">EXF-2788</strain>
    </source>
</reference>
<evidence type="ECO:0000313" key="2">
    <source>
        <dbReference type="Proteomes" id="UP000268823"/>
    </source>
</evidence>
<sequence length="221" mass="25129">MDRKLLKSRGSSNFETRMVAELALYWMLYEHRVNGTLWDRHDLSRWKSQWARLLDQPGHQVLLMCYSFGQLFMCEQVLSSNIMHLAINTPDATTKHLTDHVYHMIAFAAVTALRVMSKYREKLQASIDLGQMETLVLKTVEWLDSIETVSYTGRIMSDLIKATQRTLGSRISSSTQISPPALLMDSPNLAAPDLFAANTAEFDWDALIPDWPSLATRYSGA</sequence>
<comment type="caution">
    <text evidence="1">The sequence shown here is derived from an EMBL/GenBank/DDBJ whole genome shotgun (WGS) entry which is preliminary data.</text>
</comment>
<dbReference type="VEuPathDB" id="FungiDB:BTJ68_05642"/>
<organism evidence="1 2">
    <name type="scientific">Hortaea werneckii</name>
    <name type="common">Black yeast</name>
    <name type="synonym">Cladosporium werneckii</name>
    <dbReference type="NCBI Taxonomy" id="91943"/>
    <lineage>
        <taxon>Eukaryota</taxon>
        <taxon>Fungi</taxon>
        <taxon>Dikarya</taxon>
        <taxon>Ascomycota</taxon>
        <taxon>Pezizomycotina</taxon>
        <taxon>Dothideomycetes</taxon>
        <taxon>Dothideomycetidae</taxon>
        <taxon>Mycosphaerellales</taxon>
        <taxon>Teratosphaeriaceae</taxon>
        <taxon>Hortaea</taxon>
    </lineage>
</organism>
<dbReference type="OrthoDB" id="2595934at2759"/>
<evidence type="ECO:0000313" key="1">
    <source>
        <dbReference type="EMBL" id="RMY82499.1"/>
    </source>
</evidence>
<dbReference type="EMBL" id="QWIR01000212">
    <property type="protein sequence ID" value="RMY82499.1"/>
    <property type="molecule type" value="Genomic_DNA"/>
</dbReference>
<dbReference type="AlphaFoldDB" id="A0A3M7F0W8"/>
<dbReference type="Proteomes" id="UP000268823">
    <property type="component" value="Unassembled WGS sequence"/>
</dbReference>
<name>A0A3M7F0W8_HORWE</name>
<gene>
    <name evidence="1" type="ORF">D0861_07858</name>
</gene>
<accession>A0A3M7F0W8</accession>